<evidence type="ECO:0000313" key="3">
    <source>
        <dbReference type="Proteomes" id="UP000187209"/>
    </source>
</evidence>
<evidence type="ECO:0000313" key="2">
    <source>
        <dbReference type="EMBL" id="OMJ72776.1"/>
    </source>
</evidence>
<organism evidence="2 3">
    <name type="scientific">Stentor coeruleus</name>
    <dbReference type="NCBI Taxonomy" id="5963"/>
    <lineage>
        <taxon>Eukaryota</taxon>
        <taxon>Sar</taxon>
        <taxon>Alveolata</taxon>
        <taxon>Ciliophora</taxon>
        <taxon>Postciliodesmatophora</taxon>
        <taxon>Heterotrichea</taxon>
        <taxon>Heterotrichida</taxon>
        <taxon>Stentoridae</taxon>
        <taxon>Stentor</taxon>
    </lineage>
</organism>
<feature type="compositionally biased region" description="Low complexity" evidence="1">
    <location>
        <begin position="120"/>
        <end position="132"/>
    </location>
</feature>
<evidence type="ECO:0000256" key="1">
    <source>
        <dbReference type="SAM" id="MobiDB-lite"/>
    </source>
</evidence>
<feature type="region of interest" description="Disordered" evidence="1">
    <location>
        <begin position="116"/>
        <end position="169"/>
    </location>
</feature>
<proteinExistence type="predicted"/>
<keyword evidence="3" id="KW-1185">Reference proteome</keyword>
<reference evidence="2 3" key="1">
    <citation type="submission" date="2016-11" db="EMBL/GenBank/DDBJ databases">
        <title>The macronuclear genome of Stentor coeruleus: a giant cell with tiny introns.</title>
        <authorList>
            <person name="Slabodnick M."/>
            <person name="Ruby J.G."/>
            <person name="Reiff S.B."/>
            <person name="Swart E.C."/>
            <person name="Gosai S."/>
            <person name="Prabakaran S."/>
            <person name="Witkowska E."/>
            <person name="Larue G.E."/>
            <person name="Fisher S."/>
            <person name="Freeman R.M."/>
            <person name="Gunawardena J."/>
            <person name="Chu W."/>
            <person name="Stover N.A."/>
            <person name="Gregory B.D."/>
            <person name="Nowacki M."/>
            <person name="Derisi J."/>
            <person name="Roy S.W."/>
            <person name="Marshall W.F."/>
            <person name="Sood P."/>
        </authorList>
    </citation>
    <scope>NUCLEOTIDE SEQUENCE [LARGE SCALE GENOMIC DNA]</scope>
    <source>
        <strain evidence="2">WM001</strain>
    </source>
</reference>
<dbReference type="AlphaFoldDB" id="A0A1R2B7Q2"/>
<dbReference type="Proteomes" id="UP000187209">
    <property type="component" value="Unassembled WGS sequence"/>
</dbReference>
<comment type="caution">
    <text evidence="2">The sequence shown here is derived from an EMBL/GenBank/DDBJ whole genome shotgun (WGS) entry which is preliminary data.</text>
</comment>
<gene>
    <name evidence="2" type="ORF">SteCoe_28694</name>
</gene>
<protein>
    <submittedName>
        <fullName evidence="2">Uncharacterized protein</fullName>
    </submittedName>
</protein>
<sequence length="195" mass="22304">MDEKLYTEAMKLRNLEEVIDKLEESGTVDVIQETLNSIFLAVPSSKNQIQLLCALLIDEIWKNKQCKKKDNKQTSVIINEEYTKSYTARSSVQIPTVRSEKRLMYKSVNSARRTDDSLVSEFSQSKGSSFSKAQREPKNYGTAPGPGTYESNTYTKDRTPRIVFGNSKRPDHFTKEVCDQIYNPLHYVASKPYAK</sequence>
<accession>A0A1R2B7Q2</accession>
<dbReference type="EMBL" id="MPUH01000874">
    <property type="protein sequence ID" value="OMJ72776.1"/>
    <property type="molecule type" value="Genomic_DNA"/>
</dbReference>
<name>A0A1R2B7Q2_9CILI</name>